<gene>
    <name evidence="3" type="ORF">QBC47DRAFT_307999</name>
</gene>
<dbReference type="EMBL" id="MU839842">
    <property type="protein sequence ID" value="KAK1751497.1"/>
    <property type="molecule type" value="Genomic_DNA"/>
</dbReference>
<reference evidence="3" key="1">
    <citation type="submission" date="2023-06" db="EMBL/GenBank/DDBJ databases">
        <title>Genome-scale phylogeny and comparative genomics of the fungal order Sordariales.</title>
        <authorList>
            <consortium name="Lawrence Berkeley National Laboratory"/>
            <person name="Hensen N."/>
            <person name="Bonometti L."/>
            <person name="Westerberg I."/>
            <person name="Brannstrom I.O."/>
            <person name="Guillou S."/>
            <person name="Cros-Aarteil S."/>
            <person name="Calhoun S."/>
            <person name="Haridas S."/>
            <person name="Kuo A."/>
            <person name="Mondo S."/>
            <person name="Pangilinan J."/>
            <person name="Riley R."/>
            <person name="Labutti K."/>
            <person name="Andreopoulos B."/>
            <person name="Lipzen A."/>
            <person name="Chen C."/>
            <person name="Yanf M."/>
            <person name="Daum C."/>
            <person name="Ng V."/>
            <person name="Clum A."/>
            <person name="Steindorff A."/>
            <person name="Ohm R."/>
            <person name="Martin F."/>
            <person name="Silar P."/>
            <person name="Natvig D."/>
            <person name="Lalanne C."/>
            <person name="Gautier V."/>
            <person name="Ament-Velasquez S.L."/>
            <person name="Kruys A."/>
            <person name="Hutchinson M.I."/>
            <person name="Powell A.J."/>
            <person name="Barry K."/>
            <person name="Miller A.N."/>
            <person name="Grigoriev I.V."/>
            <person name="Debuchy R."/>
            <person name="Gladieux P."/>
            <person name="Thoren M.H."/>
            <person name="Johannesson H."/>
        </authorList>
    </citation>
    <scope>NUCLEOTIDE SEQUENCE</scope>
    <source>
        <strain evidence="3">PSN4</strain>
    </source>
</reference>
<feature type="compositionally biased region" description="Polar residues" evidence="2">
    <location>
        <begin position="181"/>
        <end position="190"/>
    </location>
</feature>
<feature type="compositionally biased region" description="Low complexity" evidence="2">
    <location>
        <begin position="629"/>
        <end position="639"/>
    </location>
</feature>
<keyword evidence="4" id="KW-1185">Reference proteome</keyword>
<comment type="caution">
    <text evidence="3">The sequence shown here is derived from an EMBL/GenBank/DDBJ whole genome shotgun (WGS) entry which is preliminary data.</text>
</comment>
<evidence type="ECO:0000256" key="1">
    <source>
        <dbReference type="SAM" id="Coils"/>
    </source>
</evidence>
<name>A0AAJ0F2T7_9PEZI</name>
<dbReference type="InterPro" id="IPR022190">
    <property type="entry name" value="DUF3716"/>
</dbReference>
<dbReference type="Pfam" id="PF12511">
    <property type="entry name" value="DUF3716"/>
    <property type="match status" value="1"/>
</dbReference>
<organism evidence="3 4">
    <name type="scientific">Echria macrotheca</name>
    <dbReference type="NCBI Taxonomy" id="438768"/>
    <lineage>
        <taxon>Eukaryota</taxon>
        <taxon>Fungi</taxon>
        <taxon>Dikarya</taxon>
        <taxon>Ascomycota</taxon>
        <taxon>Pezizomycotina</taxon>
        <taxon>Sordariomycetes</taxon>
        <taxon>Sordariomycetidae</taxon>
        <taxon>Sordariales</taxon>
        <taxon>Schizotheciaceae</taxon>
        <taxon>Echria</taxon>
    </lineage>
</organism>
<protein>
    <submittedName>
        <fullName evidence="3">Uncharacterized protein</fullName>
    </submittedName>
</protein>
<feature type="compositionally biased region" description="Polar residues" evidence="2">
    <location>
        <begin position="326"/>
        <end position="339"/>
    </location>
</feature>
<feature type="region of interest" description="Disordered" evidence="2">
    <location>
        <begin position="600"/>
        <end position="700"/>
    </location>
</feature>
<sequence length="875" mass="97865">MRADNGIPSEELWDEIEANYWASMREVRAAEDAQLDAGHRAERKRLDHQTAALVDSQSSLVAERAELLRRLEAINGELHKLEVQKSNLAHDVTDLERRFKERRHALYEERVLDDTNKREMLREYRRISKLTKASQGANGNEGAMEAPPVRPVSTHQEPSESLSGTPRVSETGVEKLPVPDPQQSPQNPTKGPQEVPDAGSAMDVEKLPVLLVDADGAVVERLQRINVTSHWVDYVLDLPIKRTATLRRGKRLSKEALESIYAVGNSKVSKWLSCYIQATGEIQDVPCQTCARGSGPFQECVVLPNSDYLPRCGNCEWSRLACNLQTRPRSRVGSSSEATGPTKAPKKKQAENQEPVKSGFTPINDSARASPVGQAADESGSKPARDAQKAPSGFETPASTTPLDGTPAPEADDSEAALPEITKATLTLRDNGVIFTDPPCMRGVPLAKISPEHEYWDKSWEPIEPIVEANLQKWKDKYESHVAAGASQSSKFLANRQINRGNSILKFLEEGEFHPYQLFGKEYVTRFLTGYDTLFRMVQTLEELGKFYIDVAPSQWLRQRLVEICEEQGTAFVLSRTVHGLYHDKKLIALRAKSGFGNIGRPSGYKFDKPGGSAKKSGKGSKRKEVPEAQQPAQPSPQQQQPPPQSGPGSRSSQRRNRASPEPKAAEQTTPAREAKKQRLTSLPAREDLEYEGYTSSDSYSNDHVMPVDWRIYQVKTRDHSSSCDVTQYWHWVDKADGGGSEGDMFEHQVLRDMKNRRVLWGVYKEPINFHLRLSELTSVTYAPGTQKVVIGTRPIRTVKHRGDVMAYFKRERTKRRFLEFMQNKGVKLIRTNLASIESAWRTLESDVLPTSVSFLVGYGKMGANDGDRDNDPVI</sequence>
<proteinExistence type="predicted"/>
<feature type="region of interest" description="Disordered" evidence="2">
    <location>
        <begin position="131"/>
        <end position="199"/>
    </location>
</feature>
<feature type="region of interest" description="Disordered" evidence="2">
    <location>
        <begin position="326"/>
        <end position="414"/>
    </location>
</feature>
<feature type="coiled-coil region" evidence="1">
    <location>
        <begin position="64"/>
        <end position="98"/>
    </location>
</feature>
<dbReference type="AlphaFoldDB" id="A0AAJ0F2T7"/>
<keyword evidence="1" id="KW-0175">Coiled coil</keyword>
<dbReference type="Proteomes" id="UP001239445">
    <property type="component" value="Unassembled WGS sequence"/>
</dbReference>
<evidence type="ECO:0000256" key="2">
    <source>
        <dbReference type="SAM" id="MobiDB-lite"/>
    </source>
</evidence>
<accession>A0AAJ0F2T7</accession>
<feature type="compositionally biased region" description="Polar residues" evidence="2">
    <location>
        <begin position="153"/>
        <end position="168"/>
    </location>
</feature>
<evidence type="ECO:0000313" key="3">
    <source>
        <dbReference type="EMBL" id="KAK1751497.1"/>
    </source>
</evidence>
<evidence type="ECO:0000313" key="4">
    <source>
        <dbReference type="Proteomes" id="UP001239445"/>
    </source>
</evidence>
<feature type="compositionally biased region" description="Basic and acidic residues" evidence="2">
    <location>
        <begin position="379"/>
        <end position="388"/>
    </location>
</feature>